<comment type="similarity">
    <text evidence="18">Belongs to the NnrE/AIBP family.</text>
</comment>
<feature type="domain" description="YjeF N-terminal" evidence="21">
    <location>
        <begin position="10"/>
        <end position="210"/>
    </location>
</feature>
<comment type="function">
    <text evidence="17">Catalyzes the dehydration of the S-form of NAD(P)HX at the expense of ADP, which is converted to AMP. Together with NAD(P)HX epimerase, which catalyzes the epimerization of the S- and R-forms, the enzyme allows the repair of both epimers of NAD(P)HX, a damaged form of NAD(P)H that is a result of enzymatic or heat-dependent hydration.</text>
</comment>
<dbReference type="Pfam" id="PF03853">
    <property type="entry name" value="YjeF_N"/>
    <property type="match status" value="1"/>
</dbReference>
<keyword evidence="10 17" id="KW-0520">NAD</keyword>
<dbReference type="GO" id="GO:0046872">
    <property type="term" value="F:metal ion binding"/>
    <property type="evidence" value="ECO:0007669"/>
    <property type="project" value="UniProtKB-UniRule"/>
</dbReference>
<evidence type="ECO:0000256" key="16">
    <source>
        <dbReference type="ARBA" id="ARBA00049209"/>
    </source>
</evidence>
<comment type="function">
    <text evidence="18">Catalyzes the epimerization of the S- and R-forms of NAD(P)HX, a damaged form of NAD(P)H that is a result of enzymatic or heat-dependent hydration. This is a prerequisite for the S-specific NAD(P)H-hydrate dehydratase to allow the repair of both epimers of NAD(P)HX.</text>
</comment>
<dbReference type="SUPFAM" id="SSF64153">
    <property type="entry name" value="YjeF N-terminal domain-like"/>
    <property type="match status" value="1"/>
</dbReference>
<keyword evidence="8 17" id="KW-0521">NADP</keyword>
<dbReference type="PROSITE" id="PS51383">
    <property type="entry name" value="YJEF_C_3"/>
    <property type="match status" value="1"/>
</dbReference>
<dbReference type="Proteomes" id="UP000886817">
    <property type="component" value="Unassembled WGS sequence"/>
</dbReference>
<proteinExistence type="inferred from homology"/>
<keyword evidence="11 18" id="KW-0413">Isomerase</keyword>
<dbReference type="HAMAP" id="MF_01965">
    <property type="entry name" value="NADHX_dehydratase"/>
    <property type="match status" value="1"/>
</dbReference>
<keyword evidence="7 17" id="KW-0067">ATP-binding</keyword>
<keyword evidence="13" id="KW-0511">Multifunctional enzyme</keyword>
<keyword evidence="6 17" id="KW-0547">Nucleotide-binding</keyword>
<evidence type="ECO:0000256" key="14">
    <source>
        <dbReference type="ARBA" id="ARBA00025153"/>
    </source>
</evidence>
<comment type="cofactor">
    <cofactor evidence="18 19">
        <name>K(+)</name>
        <dbReference type="ChEBI" id="CHEBI:29103"/>
    </cofactor>
    <text evidence="18 19">Binds 1 potassium ion per subunit.</text>
</comment>
<feature type="binding site" evidence="17">
    <location>
        <position position="318"/>
    </location>
    <ligand>
        <name>(6S)-NADPHX</name>
        <dbReference type="ChEBI" id="CHEBI:64076"/>
    </ligand>
</feature>
<feature type="binding site" evidence="18">
    <location>
        <position position="120"/>
    </location>
    <ligand>
        <name>K(+)</name>
        <dbReference type="ChEBI" id="CHEBI:29103"/>
    </ligand>
</feature>
<feature type="domain" description="YjeF C-terminal" evidence="20">
    <location>
        <begin position="218"/>
        <end position="495"/>
    </location>
</feature>
<dbReference type="EC" id="4.2.1.136" evidence="19"/>
<protein>
    <recommendedName>
        <fullName evidence="19">Bifunctional NAD(P)H-hydrate repair enzyme</fullName>
    </recommendedName>
    <alternativeName>
        <fullName evidence="19">Nicotinamide nucleotide repair protein</fullName>
    </alternativeName>
    <domain>
        <recommendedName>
            <fullName evidence="19">ADP-dependent (S)-NAD(P)H-hydrate dehydratase</fullName>
            <ecNumber evidence="19">4.2.1.136</ecNumber>
        </recommendedName>
        <alternativeName>
            <fullName evidence="19">ADP-dependent NAD(P)HX dehydratase</fullName>
        </alternativeName>
    </domain>
    <domain>
        <recommendedName>
            <fullName evidence="19">NAD(P)H-hydrate epimerase</fullName>
            <ecNumber evidence="19">5.1.99.6</ecNumber>
        </recommendedName>
    </domain>
</protein>
<feature type="binding site" evidence="18">
    <location>
        <begin position="124"/>
        <end position="130"/>
    </location>
    <ligand>
        <name>(6S)-NADPHX</name>
        <dbReference type="ChEBI" id="CHEBI:64076"/>
    </ligand>
</feature>
<comment type="catalytic activity">
    <reaction evidence="1 18 19">
        <text>(6R)-NADHX = (6S)-NADHX</text>
        <dbReference type="Rhea" id="RHEA:32215"/>
        <dbReference type="ChEBI" id="CHEBI:64074"/>
        <dbReference type="ChEBI" id="CHEBI:64075"/>
        <dbReference type="EC" id="5.1.99.6"/>
    </reaction>
</comment>
<comment type="catalytic activity">
    <reaction evidence="15 17 19">
        <text>(6S)-NADHX + ADP = AMP + phosphate + NADH + H(+)</text>
        <dbReference type="Rhea" id="RHEA:32223"/>
        <dbReference type="ChEBI" id="CHEBI:15378"/>
        <dbReference type="ChEBI" id="CHEBI:43474"/>
        <dbReference type="ChEBI" id="CHEBI:57945"/>
        <dbReference type="ChEBI" id="CHEBI:64074"/>
        <dbReference type="ChEBI" id="CHEBI:456215"/>
        <dbReference type="ChEBI" id="CHEBI:456216"/>
        <dbReference type="EC" id="4.2.1.136"/>
    </reaction>
</comment>
<dbReference type="InterPro" id="IPR029056">
    <property type="entry name" value="Ribokinase-like"/>
</dbReference>
<dbReference type="NCBIfam" id="TIGR00196">
    <property type="entry name" value="yjeF_cterm"/>
    <property type="match status" value="1"/>
</dbReference>
<dbReference type="Gene3D" id="3.40.1190.20">
    <property type="match status" value="1"/>
</dbReference>
<evidence type="ECO:0000259" key="20">
    <source>
        <dbReference type="PROSITE" id="PS51383"/>
    </source>
</evidence>
<dbReference type="PROSITE" id="PS51385">
    <property type="entry name" value="YJEF_N"/>
    <property type="match status" value="1"/>
</dbReference>
<dbReference type="HAMAP" id="MF_01966">
    <property type="entry name" value="NADHX_epimerase"/>
    <property type="match status" value="1"/>
</dbReference>
<feature type="binding site" evidence="18">
    <location>
        <position position="156"/>
    </location>
    <ligand>
        <name>K(+)</name>
        <dbReference type="ChEBI" id="CHEBI:29103"/>
    </ligand>
</feature>
<dbReference type="GO" id="GO:0052856">
    <property type="term" value="F:NAD(P)HX epimerase activity"/>
    <property type="evidence" value="ECO:0007669"/>
    <property type="project" value="UniProtKB-UniRule"/>
</dbReference>
<organism evidence="22 23">
    <name type="scientific">Candidatus Blautia gallistercoris</name>
    <dbReference type="NCBI Taxonomy" id="2838490"/>
    <lineage>
        <taxon>Bacteria</taxon>
        <taxon>Bacillati</taxon>
        <taxon>Bacillota</taxon>
        <taxon>Clostridia</taxon>
        <taxon>Lachnospirales</taxon>
        <taxon>Lachnospiraceae</taxon>
        <taxon>Blautia</taxon>
    </lineage>
</organism>
<feature type="binding site" evidence="18">
    <location>
        <begin position="58"/>
        <end position="62"/>
    </location>
    <ligand>
        <name>(6S)-NADPHX</name>
        <dbReference type="ChEBI" id="CHEBI:64076"/>
    </ligand>
</feature>
<feature type="binding site" evidence="17">
    <location>
        <position position="369"/>
    </location>
    <ligand>
        <name>(6S)-NADPHX</name>
        <dbReference type="ChEBI" id="CHEBI:64076"/>
    </ligand>
</feature>
<dbReference type="GO" id="GO:0046496">
    <property type="term" value="P:nicotinamide nucleotide metabolic process"/>
    <property type="evidence" value="ECO:0007669"/>
    <property type="project" value="UniProtKB-UniRule"/>
</dbReference>
<evidence type="ECO:0000256" key="7">
    <source>
        <dbReference type="ARBA" id="ARBA00022840"/>
    </source>
</evidence>
<evidence type="ECO:0000256" key="10">
    <source>
        <dbReference type="ARBA" id="ARBA00023027"/>
    </source>
</evidence>
<feature type="binding site" evidence="18">
    <location>
        <position position="153"/>
    </location>
    <ligand>
        <name>(6S)-NADPHX</name>
        <dbReference type="ChEBI" id="CHEBI:64076"/>
    </ligand>
</feature>
<feature type="binding site" evidence="18">
    <location>
        <position position="59"/>
    </location>
    <ligand>
        <name>K(+)</name>
        <dbReference type="ChEBI" id="CHEBI:29103"/>
    </ligand>
</feature>
<dbReference type="CDD" id="cd01171">
    <property type="entry name" value="YXKO-related"/>
    <property type="match status" value="1"/>
</dbReference>
<dbReference type="InterPro" id="IPR030677">
    <property type="entry name" value="Nnr"/>
</dbReference>
<feature type="binding site" evidence="17">
    <location>
        <position position="436"/>
    </location>
    <ligand>
        <name>(6S)-NADPHX</name>
        <dbReference type="ChEBI" id="CHEBI:64076"/>
    </ligand>
</feature>
<evidence type="ECO:0000256" key="12">
    <source>
        <dbReference type="ARBA" id="ARBA00023239"/>
    </source>
</evidence>
<evidence type="ECO:0000256" key="3">
    <source>
        <dbReference type="ARBA" id="ARBA00006001"/>
    </source>
</evidence>
<evidence type="ECO:0000256" key="11">
    <source>
        <dbReference type="ARBA" id="ARBA00023235"/>
    </source>
</evidence>
<feature type="binding site" evidence="17">
    <location>
        <position position="435"/>
    </location>
    <ligand>
        <name>AMP</name>
        <dbReference type="ChEBI" id="CHEBI:456215"/>
    </ligand>
</feature>
<evidence type="ECO:0000313" key="22">
    <source>
        <dbReference type="EMBL" id="HIX58263.1"/>
    </source>
</evidence>
<evidence type="ECO:0000259" key="21">
    <source>
        <dbReference type="PROSITE" id="PS51385"/>
    </source>
</evidence>
<reference evidence="22" key="1">
    <citation type="journal article" date="2021" name="PeerJ">
        <title>Extensive microbial diversity within the chicken gut microbiome revealed by metagenomics and culture.</title>
        <authorList>
            <person name="Gilroy R."/>
            <person name="Ravi A."/>
            <person name="Getino M."/>
            <person name="Pursley I."/>
            <person name="Horton D.L."/>
            <person name="Alikhan N.F."/>
            <person name="Baker D."/>
            <person name="Gharbi K."/>
            <person name="Hall N."/>
            <person name="Watson M."/>
            <person name="Adriaenssens E.M."/>
            <person name="Foster-Nyarko E."/>
            <person name="Jarju S."/>
            <person name="Secka A."/>
            <person name="Antonio M."/>
            <person name="Oren A."/>
            <person name="Chaudhuri R.R."/>
            <person name="La Ragione R."/>
            <person name="Hildebrand F."/>
            <person name="Pallen M.J."/>
        </authorList>
    </citation>
    <scope>NUCLEOTIDE SEQUENCE</scope>
    <source>
        <strain evidence="22">ChiSjej1B19-8411</strain>
    </source>
</reference>
<evidence type="ECO:0000256" key="19">
    <source>
        <dbReference type="PIRNR" id="PIRNR017184"/>
    </source>
</evidence>
<feature type="binding site" evidence="17">
    <location>
        <begin position="406"/>
        <end position="410"/>
    </location>
    <ligand>
        <name>AMP</name>
        <dbReference type="ChEBI" id="CHEBI:456215"/>
    </ligand>
</feature>
<keyword evidence="12 17" id="KW-0456">Lyase</keyword>
<comment type="similarity">
    <text evidence="3 19">In the N-terminal section; belongs to the NnrE/AIBP family.</text>
</comment>
<evidence type="ECO:0000256" key="18">
    <source>
        <dbReference type="HAMAP-Rule" id="MF_01966"/>
    </source>
</evidence>
<accession>A0A9D1WFT3</accession>
<dbReference type="PANTHER" id="PTHR12592:SF0">
    <property type="entry name" value="ATP-DEPENDENT (S)-NAD(P)H-HYDRATE DEHYDRATASE"/>
    <property type="match status" value="1"/>
</dbReference>
<comment type="similarity">
    <text evidence="17">Belongs to the NnrD/CARKD family.</text>
</comment>
<gene>
    <name evidence="18" type="primary">nnrE</name>
    <name evidence="17" type="synonym">nnrD</name>
    <name evidence="22" type="ORF">IAA45_00895</name>
</gene>
<name>A0A9D1WFT3_9FIRM</name>
<comment type="caution">
    <text evidence="22">The sequence shown here is derived from an EMBL/GenBank/DDBJ whole genome shotgun (WGS) entry which is preliminary data.</text>
</comment>
<dbReference type="InterPro" id="IPR036652">
    <property type="entry name" value="YjeF_N_dom_sf"/>
</dbReference>
<keyword evidence="9 18" id="KW-0630">Potassium</keyword>
<comment type="cofactor">
    <cofactor evidence="17">
        <name>Mg(2+)</name>
        <dbReference type="ChEBI" id="CHEBI:18420"/>
    </cofactor>
</comment>
<reference evidence="22" key="2">
    <citation type="submission" date="2021-04" db="EMBL/GenBank/DDBJ databases">
        <authorList>
            <person name="Gilroy R."/>
        </authorList>
    </citation>
    <scope>NUCLEOTIDE SEQUENCE</scope>
    <source>
        <strain evidence="22">ChiSjej1B19-8411</strain>
    </source>
</reference>
<dbReference type="InterPro" id="IPR000631">
    <property type="entry name" value="CARKD"/>
</dbReference>
<dbReference type="EC" id="5.1.99.6" evidence="19"/>
<sequence>MKEFVSCRKMKEIDAHTIQEHKIPSLVLMERAACAVVEQLETRKETLKRILCVCGAGNNGGDGIAIARILNGKGYACAIFFLGKREKMTEETRRQMAIAESYQVPVVNNPDWKEYTTIVDAIFGVGLTRAVEGEFARVIEAMNRCKARRVAVDIPSGIHGDTGQVLQKAVQAEETVTFAYAKPGLYLYPGKQFAGHVKTADIGIYRETDTPLEIAVLEKKDLWSWLPARDPGGNKGTFGKILVVASQKNMAGAGYLCASACFATGAGMVKLHTVEENRIIYQTLLPEALVSTQKTVQVDLELLRNDLDWCDVVAVGPGLGTGADSQELLKYLLENNTKPMVLDADALNMISRYPSWMKYLGAHCVVTPHVGEMSRLTGISTEEIKRTAPEQAKKFHERTKTVCVLKDARTWIAGETDTVYLNISGNDGMATAGSGDVLCGTITGMLAAGLEPVKAAALGAFLHGLAGEYASLEKGVRGMLAGDIVHGISQVLKENEDKM</sequence>
<dbReference type="Pfam" id="PF01256">
    <property type="entry name" value="Carb_kinase"/>
    <property type="match status" value="1"/>
</dbReference>
<dbReference type="PANTHER" id="PTHR12592">
    <property type="entry name" value="ATP-DEPENDENT (S)-NAD(P)H-HYDRATE DEHYDRATASE FAMILY MEMBER"/>
    <property type="match status" value="1"/>
</dbReference>
<evidence type="ECO:0000256" key="2">
    <source>
        <dbReference type="ARBA" id="ARBA00000909"/>
    </source>
</evidence>
<evidence type="ECO:0000256" key="5">
    <source>
        <dbReference type="ARBA" id="ARBA00022723"/>
    </source>
</evidence>
<dbReference type="GO" id="GO:0110051">
    <property type="term" value="P:metabolite repair"/>
    <property type="evidence" value="ECO:0007669"/>
    <property type="project" value="TreeGrafter"/>
</dbReference>
<feature type="binding site" evidence="17">
    <location>
        <position position="253"/>
    </location>
    <ligand>
        <name>(6S)-NADPHX</name>
        <dbReference type="ChEBI" id="CHEBI:64076"/>
    </ligand>
</feature>
<evidence type="ECO:0000256" key="15">
    <source>
        <dbReference type="ARBA" id="ARBA00048238"/>
    </source>
</evidence>
<comment type="catalytic activity">
    <reaction evidence="16 17 19">
        <text>(6S)-NADPHX + ADP = AMP + phosphate + NADPH + H(+)</text>
        <dbReference type="Rhea" id="RHEA:32235"/>
        <dbReference type="ChEBI" id="CHEBI:15378"/>
        <dbReference type="ChEBI" id="CHEBI:43474"/>
        <dbReference type="ChEBI" id="CHEBI:57783"/>
        <dbReference type="ChEBI" id="CHEBI:64076"/>
        <dbReference type="ChEBI" id="CHEBI:456215"/>
        <dbReference type="ChEBI" id="CHEBI:456216"/>
        <dbReference type="EC" id="4.2.1.136"/>
    </reaction>
</comment>
<comment type="similarity">
    <text evidence="4 19">In the C-terminal section; belongs to the NnrD/CARKD family.</text>
</comment>
<comment type="caution">
    <text evidence="18">Lacks conserved residue(s) required for the propagation of feature annotation.</text>
</comment>
<dbReference type="PIRSF" id="PIRSF017184">
    <property type="entry name" value="Nnr"/>
    <property type="match status" value="1"/>
</dbReference>
<evidence type="ECO:0000256" key="8">
    <source>
        <dbReference type="ARBA" id="ARBA00022857"/>
    </source>
</evidence>
<evidence type="ECO:0000256" key="17">
    <source>
        <dbReference type="HAMAP-Rule" id="MF_01965"/>
    </source>
</evidence>
<evidence type="ECO:0000256" key="13">
    <source>
        <dbReference type="ARBA" id="ARBA00023268"/>
    </source>
</evidence>
<evidence type="ECO:0000256" key="1">
    <source>
        <dbReference type="ARBA" id="ARBA00000013"/>
    </source>
</evidence>
<dbReference type="EMBL" id="DXEX01000023">
    <property type="protein sequence ID" value="HIX58263.1"/>
    <property type="molecule type" value="Genomic_DNA"/>
</dbReference>
<dbReference type="GO" id="GO:0052855">
    <property type="term" value="F:ADP-dependent NAD(P)H-hydrate dehydratase activity"/>
    <property type="evidence" value="ECO:0007669"/>
    <property type="project" value="UniProtKB-UniRule"/>
</dbReference>
<dbReference type="AlphaFoldDB" id="A0A9D1WFT3"/>
<dbReference type="Gene3D" id="3.40.50.10260">
    <property type="entry name" value="YjeF N-terminal domain"/>
    <property type="match status" value="1"/>
</dbReference>
<evidence type="ECO:0000256" key="6">
    <source>
        <dbReference type="ARBA" id="ARBA00022741"/>
    </source>
</evidence>
<dbReference type="SUPFAM" id="SSF53613">
    <property type="entry name" value="Ribokinase-like"/>
    <property type="match status" value="1"/>
</dbReference>
<comment type="catalytic activity">
    <reaction evidence="2 18 19">
        <text>(6R)-NADPHX = (6S)-NADPHX</text>
        <dbReference type="Rhea" id="RHEA:32227"/>
        <dbReference type="ChEBI" id="CHEBI:64076"/>
        <dbReference type="ChEBI" id="CHEBI:64077"/>
        <dbReference type="EC" id="5.1.99.6"/>
    </reaction>
</comment>
<evidence type="ECO:0000256" key="9">
    <source>
        <dbReference type="ARBA" id="ARBA00022958"/>
    </source>
</evidence>
<dbReference type="InterPro" id="IPR004443">
    <property type="entry name" value="YjeF_N_dom"/>
</dbReference>
<evidence type="ECO:0000256" key="4">
    <source>
        <dbReference type="ARBA" id="ARBA00009524"/>
    </source>
</evidence>
<dbReference type="NCBIfam" id="TIGR00197">
    <property type="entry name" value="yjeF_nterm"/>
    <property type="match status" value="1"/>
</dbReference>
<evidence type="ECO:0000313" key="23">
    <source>
        <dbReference type="Proteomes" id="UP000886817"/>
    </source>
</evidence>
<comment type="function">
    <text evidence="14 19">Bifunctional enzyme that catalyzes the epimerization of the S- and R-forms of NAD(P)HX and the dehydration of the S-form of NAD(P)HX at the expense of ADP, which is converted to AMP. This allows the repair of both epimers of NAD(P)HX, a damaged form of NAD(P)H that is a result of enzymatic or heat-dependent hydration.</text>
</comment>
<dbReference type="GO" id="GO:0005524">
    <property type="term" value="F:ATP binding"/>
    <property type="evidence" value="ECO:0007669"/>
    <property type="project" value="UniProtKB-UniRule"/>
</dbReference>
<comment type="subunit">
    <text evidence="17">Homotetramer.</text>
</comment>
<keyword evidence="5 18" id="KW-0479">Metal-binding</keyword>